<comment type="caution">
    <text evidence="2">The sequence shown here is derived from an EMBL/GenBank/DDBJ whole genome shotgun (WGS) entry which is preliminary data.</text>
</comment>
<organism evidence="2 3">
    <name type="scientific">Capronia epimyces CBS 606.96</name>
    <dbReference type="NCBI Taxonomy" id="1182542"/>
    <lineage>
        <taxon>Eukaryota</taxon>
        <taxon>Fungi</taxon>
        <taxon>Dikarya</taxon>
        <taxon>Ascomycota</taxon>
        <taxon>Pezizomycotina</taxon>
        <taxon>Eurotiomycetes</taxon>
        <taxon>Chaetothyriomycetidae</taxon>
        <taxon>Chaetothyriales</taxon>
        <taxon>Herpotrichiellaceae</taxon>
        <taxon>Capronia</taxon>
    </lineage>
</organism>
<gene>
    <name evidence="2" type="ORF">A1O3_10048</name>
</gene>
<accession>W9XIX2</accession>
<feature type="compositionally biased region" description="Low complexity" evidence="1">
    <location>
        <begin position="200"/>
        <end position="232"/>
    </location>
</feature>
<name>W9XIX2_9EURO</name>
<dbReference type="OrthoDB" id="10297943at2759"/>
<keyword evidence="3" id="KW-1185">Reference proteome</keyword>
<feature type="non-terminal residue" evidence="2">
    <location>
        <position position="1"/>
    </location>
</feature>
<evidence type="ECO:0000313" key="2">
    <source>
        <dbReference type="EMBL" id="EXJ76891.1"/>
    </source>
</evidence>
<evidence type="ECO:0000313" key="3">
    <source>
        <dbReference type="Proteomes" id="UP000019478"/>
    </source>
</evidence>
<dbReference type="Proteomes" id="UP000019478">
    <property type="component" value="Unassembled WGS sequence"/>
</dbReference>
<evidence type="ECO:0000256" key="1">
    <source>
        <dbReference type="SAM" id="MobiDB-lite"/>
    </source>
</evidence>
<reference evidence="2 3" key="1">
    <citation type="submission" date="2013-03" db="EMBL/GenBank/DDBJ databases">
        <title>The Genome Sequence of Capronia epimyces CBS 606.96.</title>
        <authorList>
            <consortium name="The Broad Institute Genomics Platform"/>
            <person name="Cuomo C."/>
            <person name="de Hoog S."/>
            <person name="Gorbushina A."/>
            <person name="Walker B."/>
            <person name="Young S.K."/>
            <person name="Zeng Q."/>
            <person name="Gargeya S."/>
            <person name="Fitzgerald M."/>
            <person name="Haas B."/>
            <person name="Abouelleil A."/>
            <person name="Allen A.W."/>
            <person name="Alvarado L."/>
            <person name="Arachchi H.M."/>
            <person name="Berlin A.M."/>
            <person name="Chapman S.B."/>
            <person name="Gainer-Dewar J."/>
            <person name="Goldberg J."/>
            <person name="Griggs A."/>
            <person name="Gujja S."/>
            <person name="Hansen M."/>
            <person name="Howarth C."/>
            <person name="Imamovic A."/>
            <person name="Ireland A."/>
            <person name="Larimer J."/>
            <person name="McCowan C."/>
            <person name="Murphy C."/>
            <person name="Pearson M."/>
            <person name="Poon T.W."/>
            <person name="Priest M."/>
            <person name="Roberts A."/>
            <person name="Saif S."/>
            <person name="Shea T."/>
            <person name="Sisk P."/>
            <person name="Sykes S."/>
            <person name="Wortman J."/>
            <person name="Nusbaum C."/>
            <person name="Birren B."/>
        </authorList>
    </citation>
    <scope>NUCLEOTIDE SEQUENCE [LARGE SCALE GENOMIC DNA]</scope>
    <source>
        <strain evidence="2 3">CBS 606.96</strain>
    </source>
</reference>
<proteinExistence type="predicted"/>
<sequence>GSRSRVSSTCPTPLILQSRDYDDDCRTLRRTLGAIHKLSKGKPRQIEAISQSLGKASGRDGPDEGLAIYIQNFDNSVRALYRVLSLNVHVLHSSTPPLDVREFSDDLGSLAVDLERWQKEFSGLVFPSLAPGDGRKSPRDLKAEARALAKRCFVAAGKLDALVCLDDVHATNGLLRRLTRHRSPSSATQRTHTRTPSPVPSATASSAAVGGVSSSVRSSSPSHVHSPQPSRSGRGAGLVGVA</sequence>
<dbReference type="HOGENOM" id="CLU_1090027_0_0_1"/>
<dbReference type="EMBL" id="AMGY01000011">
    <property type="protein sequence ID" value="EXJ76891.1"/>
    <property type="molecule type" value="Genomic_DNA"/>
</dbReference>
<protein>
    <submittedName>
        <fullName evidence="2">Uncharacterized protein</fullName>
    </submittedName>
</protein>
<feature type="region of interest" description="Disordered" evidence="1">
    <location>
        <begin position="177"/>
        <end position="242"/>
    </location>
</feature>
<dbReference type="GeneID" id="19174129"/>
<dbReference type="AlphaFoldDB" id="W9XIX2"/>
<dbReference type="RefSeq" id="XP_007738329.1">
    <property type="nucleotide sequence ID" value="XM_007740139.1"/>
</dbReference>